<reference evidence="2 3" key="1">
    <citation type="submission" date="2018-03" db="EMBL/GenBank/DDBJ databases">
        <title>The draft genome of Mesorhizobium soli JCM 19897.</title>
        <authorList>
            <person name="Li L."/>
            <person name="Liu L."/>
            <person name="Liang L."/>
            <person name="Wang T."/>
            <person name="Zhang X."/>
        </authorList>
    </citation>
    <scope>NUCLEOTIDE SEQUENCE [LARGE SCALE GENOMIC DNA]</scope>
    <source>
        <strain evidence="2 3">JCM 19897</strain>
    </source>
</reference>
<keyword evidence="2" id="KW-0378">Hydrolase</keyword>
<dbReference type="PANTHER" id="PTHR43689">
    <property type="entry name" value="HYDROLASE"/>
    <property type="match status" value="1"/>
</dbReference>
<evidence type="ECO:0000259" key="1">
    <source>
        <dbReference type="Pfam" id="PF12697"/>
    </source>
</evidence>
<name>A0A2P7SN59_9HYPH</name>
<dbReference type="AlphaFoldDB" id="A0A2P7SN59"/>
<sequence length="303" mass="31937">MASIGLKVIRGVFGAAEFVAPRLGGRAAFELFCRTPNPKVLTAGEKKAVERAVDFMAEARHHRIKVGSNCVAVHEFRPGQGRPFAGTVLVIHGWRSRTEYMRALIEGCRDAGFRVVSLDLPGHGASSGRRLNMASGVAAARAAGEWFGPFAAVIGHSFGGAVAANAVAGAVDGIAPLDTGRLVMIAAPNALSEVFEGFRRFVNLGTRSALALDDRIRRLAGHGLAHFTGAKQLARLSTPTLVVHAPDDAEVPAEDARNLAGAGDHVRLVWAEGLGHRRILSDPGVVQQVVGFVATTDETAPLH</sequence>
<dbReference type="Gene3D" id="3.40.50.1820">
    <property type="entry name" value="alpha/beta hydrolase"/>
    <property type="match status" value="1"/>
</dbReference>
<dbReference type="PRINTS" id="PR00111">
    <property type="entry name" value="ABHYDROLASE"/>
</dbReference>
<dbReference type="PANTHER" id="PTHR43689:SF8">
    <property type="entry name" value="ALPHA_BETA-HYDROLASES SUPERFAMILY PROTEIN"/>
    <property type="match status" value="1"/>
</dbReference>
<dbReference type="InterPro" id="IPR000073">
    <property type="entry name" value="AB_hydrolase_1"/>
</dbReference>
<dbReference type="InterPro" id="IPR029058">
    <property type="entry name" value="AB_hydrolase_fold"/>
</dbReference>
<dbReference type="OrthoDB" id="9785847at2"/>
<keyword evidence="3" id="KW-1185">Reference proteome</keyword>
<dbReference type="Pfam" id="PF12697">
    <property type="entry name" value="Abhydrolase_6"/>
    <property type="match status" value="1"/>
</dbReference>
<accession>A0A2P7SN59</accession>
<comment type="caution">
    <text evidence="2">The sequence shown here is derived from an EMBL/GenBank/DDBJ whole genome shotgun (WGS) entry which is preliminary data.</text>
</comment>
<gene>
    <name evidence="2" type="ORF">C7I85_02080</name>
</gene>
<dbReference type="GO" id="GO:0016787">
    <property type="term" value="F:hydrolase activity"/>
    <property type="evidence" value="ECO:0007669"/>
    <property type="project" value="UniProtKB-KW"/>
</dbReference>
<dbReference type="RefSeq" id="WP_106722283.1">
    <property type="nucleotide sequence ID" value="NZ_PXYL01000001.1"/>
</dbReference>
<dbReference type="Proteomes" id="UP000240653">
    <property type="component" value="Unassembled WGS sequence"/>
</dbReference>
<organism evidence="2 3">
    <name type="scientific">Pseudaminobacter soli</name>
    <name type="common">ex Li et al. 2025</name>
    <dbReference type="NCBI Taxonomy" id="1295366"/>
    <lineage>
        <taxon>Bacteria</taxon>
        <taxon>Pseudomonadati</taxon>
        <taxon>Pseudomonadota</taxon>
        <taxon>Alphaproteobacteria</taxon>
        <taxon>Hyphomicrobiales</taxon>
        <taxon>Phyllobacteriaceae</taxon>
        <taxon>Pseudaminobacter</taxon>
    </lineage>
</organism>
<protein>
    <submittedName>
        <fullName evidence="2">Alpha/beta hydrolase</fullName>
    </submittedName>
</protein>
<evidence type="ECO:0000313" key="3">
    <source>
        <dbReference type="Proteomes" id="UP000240653"/>
    </source>
</evidence>
<dbReference type="EMBL" id="PXYL01000001">
    <property type="protein sequence ID" value="PSJ63930.1"/>
    <property type="molecule type" value="Genomic_DNA"/>
</dbReference>
<feature type="domain" description="AB hydrolase-1" evidence="1">
    <location>
        <begin position="88"/>
        <end position="286"/>
    </location>
</feature>
<proteinExistence type="predicted"/>
<dbReference type="SUPFAM" id="SSF53474">
    <property type="entry name" value="alpha/beta-Hydrolases"/>
    <property type="match status" value="1"/>
</dbReference>
<evidence type="ECO:0000313" key="2">
    <source>
        <dbReference type="EMBL" id="PSJ63930.1"/>
    </source>
</evidence>